<dbReference type="PaxDb" id="2903-EOD24971"/>
<proteinExistence type="predicted"/>
<evidence type="ECO:0000313" key="3">
    <source>
        <dbReference type="EnsemblProtists" id="EOD24971"/>
    </source>
</evidence>
<dbReference type="KEGG" id="ehx:EMIHUDRAFT_203951"/>
<dbReference type="PROSITE" id="PS51387">
    <property type="entry name" value="FAD_PCMH"/>
    <property type="match status" value="1"/>
</dbReference>
<dbReference type="Gene3D" id="3.30.465.10">
    <property type="match status" value="1"/>
</dbReference>
<keyword evidence="1" id="KW-0560">Oxidoreductase</keyword>
<dbReference type="EnsemblProtists" id="EOD24971">
    <property type="protein sequence ID" value="EOD24971"/>
    <property type="gene ID" value="EMIHUDRAFT_238054"/>
</dbReference>
<dbReference type="RefSeq" id="XP_005777400.1">
    <property type="nucleotide sequence ID" value="XM_005777343.1"/>
</dbReference>
<dbReference type="GO" id="GO:0071949">
    <property type="term" value="F:FAD binding"/>
    <property type="evidence" value="ECO:0007669"/>
    <property type="project" value="InterPro"/>
</dbReference>
<dbReference type="eggNOG" id="KOG4730">
    <property type="taxonomic scope" value="Eukaryota"/>
</dbReference>
<dbReference type="Proteomes" id="UP000013827">
    <property type="component" value="Unassembled WGS sequence"/>
</dbReference>
<dbReference type="GeneID" id="17270517"/>
<feature type="domain" description="FAD-binding PCMH-type" evidence="2">
    <location>
        <begin position="94"/>
        <end position="262"/>
    </location>
</feature>
<dbReference type="SUPFAM" id="SSF56176">
    <property type="entry name" value="FAD-binding/transporter-associated domain-like"/>
    <property type="match status" value="1"/>
</dbReference>
<dbReference type="InterPro" id="IPR010031">
    <property type="entry name" value="FAD_lactone_oxidase-like"/>
</dbReference>
<protein>
    <recommendedName>
        <fullName evidence="2">FAD-binding PCMH-type domain-containing protein</fullName>
    </recommendedName>
</protein>
<dbReference type="RefSeq" id="XP_005781761.1">
    <property type="nucleotide sequence ID" value="XM_005781704.1"/>
</dbReference>
<dbReference type="InterPro" id="IPR016169">
    <property type="entry name" value="FAD-bd_PCMH_sub2"/>
</dbReference>
<sequence length="475" mass="50406">MARAIPPKVVPPSAQFMARRRAENAAETGGATTGGGATAAATPWVGPVGCASFSCLTSANVCCYWLSCWQYHLLEGRQRCCGACETWSNWTCATLPKPASIAKPATLEALSEVVKGAAASGQSVRVVGIWTDGLLVSLDRVSDTDVTPVKVNGETHCARHGWGGTRMRDLTRMLSRHGLAIAALPSHNAQSLCSLYPSGSARDVGLGFVSDSVIGLDIVDGAGMVHHCSAADPDTQHGFRAAIGGIGASGIIAGATFRVVPAFCLHKSETTAGLPQTLASIEDLVASNEHTALLVFPFADQCLLQTWNRTEEAPRCCNCFEVGLELTKESLQNCAISWLLSPLSSGGCLPGCVGRLQPKIGGCFPEQVLDSADAFTQTLYPLHQELEFTVPRAKTAEVTRDAIALYESLYRSGAARPWMAIEVRFTPPEHRQSYLSAGADFGEEPFDDFLAVRDAADARATFSNALTERLFGLAA</sequence>
<keyword evidence="4" id="KW-1185">Reference proteome</keyword>
<name>A0A0D3JN86_EMIH1</name>
<evidence type="ECO:0000259" key="2">
    <source>
        <dbReference type="PROSITE" id="PS51387"/>
    </source>
</evidence>
<dbReference type="InterPro" id="IPR016167">
    <property type="entry name" value="FAD-bd_PCMH_sub1"/>
</dbReference>
<dbReference type="PANTHER" id="PTHR43762:SF1">
    <property type="entry name" value="D-ARABINONO-1,4-LACTONE OXIDASE"/>
    <property type="match status" value="1"/>
</dbReference>
<dbReference type="Pfam" id="PF04030">
    <property type="entry name" value="ALO"/>
    <property type="match status" value="1"/>
</dbReference>
<accession>A0A0D3JN86</accession>
<dbReference type="InterPro" id="IPR007173">
    <property type="entry name" value="ALO_C"/>
</dbReference>
<dbReference type="InterPro" id="IPR016166">
    <property type="entry name" value="FAD-bd_PCMH"/>
</dbReference>
<evidence type="ECO:0000256" key="1">
    <source>
        <dbReference type="ARBA" id="ARBA00023002"/>
    </source>
</evidence>
<dbReference type="InterPro" id="IPR036318">
    <property type="entry name" value="FAD-bd_PCMH-like_sf"/>
</dbReference>
<dbReference type="GO" id="GO:0003885">
    <property type="term" value="F:D-arabinono-1,4-lactone oxidase activity"/>
    <property type="evidence" value="ECO:0007669"/>
    <property type="project" value="InterPro"/>
</dbReference>
<dbReference type="KEGG" id="ehx:EMIHUDRAFT_238054"/>
<evidence type="ECO:0000313" key="4">
    <source>
        <dbReference type="Proteomes" id="UP000013827"/>
    </source>
</evidence>
<dbReference type="AlphaFoldDB" id="A0A0D3JN86"/>
<dbReference type="GeneID" id="19046681"/>
<dbReference type="STRING" id="2903.R1EPT8"/>
<dbReference type="PANTHER" id="PTHR43762">
    <property type="entry name" value="L-GULONOLACTONE OXIDASE"/>
    <property type="match status" value="1"/>
</dbReference>
<organism evidence="3 4">
    <name type="scientific">Emiliania huxleyi (strain CCMP1516)</name>
    <dbReference type="NCBI Taxonomy" id="280463"/>
    <lineage>
        <taxon>Eukaryota</taxon>
        <taxon>Haptista</taxon>
        <taxon>Haptophyta</taxon>
        <taxon>Prymnesiophyceae</taxon>
        <taxon>Isochrysidales</taxon>
        <taxon>Noelaerhabdaceae</taxon>
        <taxon>Emiliania</taxon>
    </lineage>
</organism>
<dbReference type="Gene3D" id="3.30.43.10">
    <property type="entry name" value="Uridine Diphospho-n-acetylenolpyruvylglucosamine Reductase, domain 2"/>
    <property type="match status" value="1"/>
</dbReference>
<dbReference type="EnsemblProtists" id="EOD29332">
    <property type="protein sequence ID" value="EOD29332"/>
    <property type="gene ID" value="EMIHUDRAFT_203951"/>
</dbReference>
<reference evidence="3" key="2">
    <citation type="submission" date="2024-10" db="UniProtKB">
        <authorList>
            <consortium name="EnsemblProtists"/>
        </authorList>
    </citation>
    <scope>IDENTIFICATION</scope>
</reference>
<dbReference type="GO" id="GO:0016020">
    <property type="term" value="C:membrane"/>
    <property type="evidence" value="ECO:0007669"/>
    <property type="project" value="InterPro"/>
</dbReference>
<dbReference type="HOGENOM" id="CLU_575462_0_0_1"/>
<reference evidence="4" key="1">
    <citation type="journal article" date="2013" name="Nature">
        <title>Pan genome of the phytoplankton Emiliania underpins its global distribution.</title>
        <authorList>
            <person name="Read B.A."/>
            <person name="Kegel J."/>
            <person name="Klute M.J."/>
            <person name="Kuo A."/>
            <person name="Lefebvre S.C."/>
            <person name="Maumus F."/>
            <person name="Mayer C."/>
            <person name="Miller J."/>
            <person name="Monier A."/>
            <person name="Salamov A."/>
            <person name="Young J."/>
            <person name="Aguilar M."/>
            <person name="Claverie J.M."/>
            <person name="Frickenhaus S."/>
            <person name="Gonzalez K."/>
            <person name="Herman E.K."/>
            <person name="Lin Y.C."/>
            <person name="Napier J."/>
            <person name="Ogata H."/>
            <person name="Sarno A.F."/>
            <person name="Shmutz J."/>
            <person name="Schroeder D."/>
            <person name="de Vargas C."/>
            <person name="Verret F."/>
            <person name="von Dassow P."/>
            <person name="Valentin K."/>
            <person name="Van de Peer Y."/>
            <person name="Wheeler G."/>
            <person name="Dacks J.B."/>
            <person name="Delwiche C.F."/>
            <person name="Dyhrman S.T."/>
            <person name="Glockner G."/>
            <person name="John U."/>
            <person name="Richards T."/>
            <person name="Worden A.Z."/>
            <person name="Zhang X."/>
            <person name="Grigoriev I.V."/>
            <person name="Allen A.E."/>
            <person name="Bidle K."/>
            <person name="Borodovsky M."/>
            <person name="Bowler C."/>
            <person name="Brownlee C."/>
            <person name="Cock J.M."/>
            <person name="Elias M."/>
            <person name="Gladyshev V.N."/>
            <person name="Groth M."/>
            <person name="Guda C."/>
            <person name="Hadaegh A."/>
            <person name="Iglesias-Rodriguez M.D."/>
            <person name="Jenkins J."/>
            <person name="Jones B.M."/>
            <person name="Lawson T."/>
            <person name="Leese F."/>
            <person name="Lindquist E."/>
            <person name="Lobanov A."/>
            <person name="Lomsadze A."/>
            <person name="Malik S.B."/>
            <person name="Marsh M.E."/>
            <person name="Mackinder L."/>
            <person name="Mock T."/>
            <person name="Mueller-Roeber B."/>
            <person name="Pagarete A."/>
            <person name="Parker M."/>
            <person name="Probert I."/>
            <person name="Quesneville H."/>
            <person name="Raines C."/>
            <person name="Rensing S.A."/>
            <person name="Riano-Pachon D.M."/>
            <person name="Richier S."/>
            <person name="Rokitta S."/>
            <person name="Shiraiwa Y."/>
            <person name="Soanes D.M."/>
            <person name="van der Giezen M."/>
            <person name="Wahlund T.M."/>
            <person name="Williams B."/>
            <person name="Wilson W."/>
            <person name="Wolfe G."/>
            <person name="Wurch L.L."/>
        </authorList>
    </citation>
    <scope>NUCLEOTIDE SEQUENCE</scope>
</reference>